<dbReference type="InterPro" id="IPR009711">
    <property type="entry name" value="UPF0473"/>
</dbReference>
<organism evidence="1 2">
    <name type="scientific">Candidatus Flavonifractor intestinigallinarum</name>
    <dbReference type="NCBI Taxonomy" id="2838586"/>
    <lineage>
        <taxon>Bacteria</taxon>
        <taxon>Bacillati</taxon>
        <taxon>Bacillota</taxon>
        <taxon>Clostridia</taxon>
        <taxon>Eubacteriales</taxon>
        <taxon>Oscillospiraceae</taxon>
        <taxon>Flavonifractor</taxon>
    </lineage>
</organism>
<name>A0A9D2MME5_9FIRM</name>
<proteinExistence type="predicted"/>
<reference evidence="1" key="2">
    <citation type="submission" date="2021-04" db="EMBL/GenBank/DDBJ databases">
        <authorList>
            <person name="Gilroy R."/>
        </authorList>
    </citation>
    <scope>NUCLEOTIDE SEQUENCE</scope>
    <source>
        <strain evidence="1">CHK192-8294</strain>
    </source>
</reference>
<evidence type="ECO:0000313" key="1">
    <source>
        <dbReference type="EMBL" id="HJB80410.1"/>
    </source>
</evidence>
<reference evidence="1" key="1">
    <citation type="journal article" date="2021" name="PeerJ">
        <title>Extensive microbial diversity within the chicken gut microbiome revealed by metagenomics and culture.</title>
        <authorList>
            <person name="Gilroy R."/>
            <person name="Ravi A."/>
            <person name="Getino M."/>
            <person name="Pursley I."/>
            <person name="Horton D.L."/>
            <person name="Alikhan N.F."/>
            <person name="Baker D."/>
            <person name="Gharbi K."/>
            <person name="Hall N."/>
            <person name="Watson M."/>
            <person name="Adriaenssens E.M."/>
            <person name="Foster-Nyarko E."/>
            <person name="Jarju S."/>
            <person name="Secka A."/>
            <person name="Antonio M."/>
            <person name="Oren A."/>
            <person name="Chaudhuri R.R."/>
            <person name="La Ragione R."/>
            <person name="Hildebrand F."/>
            <person name="Pallen M.J."/>
        </authorList>
    </citation>
    <scope>NUCLEOTIDE SEQUENCE</scope>
    <source>
        <strain evidence="1">CHK192-8294</strain>
    </source>
</reference>
<evidence type="ECO:0000313" key="2">
    <source>
        <dbReference type="Proteomes" id="UP000823921"/>
    </source>
</evidence>
<dbReference type="Proteomes" id="UP000823921">
    <property type="component" value="Unassembled WGS sequence"/>
</dbReference>
<comment type="caution">
    <text evidence="1">The sequence shown here is derived from an EMBL/GenBank/DDBJ whole genome shotgun (WGS) entry which is preliminary data.</text>
</comment>
<dbReference type="EMBL" id="DWXO01000053">
    <property type="protein sequence ID" value="HJB80410.1"/>
    <property type="molecule type" value="Genomic_DNA"/>
</dbReference>
<dbReference type="Pfam" id="PF06949">
    <property type="entry name" value="DUF1292"/>
    <property type="match status" value="1"/>
</dbReference>
<dbReference type="AlphaFoldDB" id="A0A9D2MME5"/>
<sequence length="110" mass="12557">MVPSMSEEFGPDFITVTDEEGNEFELEHVDTLDYNGQTYMAFFPAIQGEEQEDGVEEVDLDDEENGLIILKVVHVDGEDQLSTLDSDEELELVYQQFMEALFADEDEEHS</sequence>
<accession>A0A9D2MME5</accession>
<protein>
    <submittedName>
        <fullName evidence="1">DUF1292 domain-containing protein</fullName>
    </submittedName>
</protein>
<gene>
    <name evidence="1" type="ORF">H9712_05455</name>
</gene>